<dbReference type="Pfam" id="PF25321">
    <property type="entry name" value="PH_RASGAP"/>
    <property type="match status" value="1"/>
</dbReference>
<feature type="region of interest" description="Disordered" evidence="3">
    <location>
        <begin position="1097"/>
        <end position="1119"/>
    </location>
</feature>
<feature type="compositionally biased region" description="Low complexity" evidence="3">
    <location>
        <begin position="1387"/>
        <end position="1409"/>
    </location>
</feature>
<dbReference type="WBParaSite" id="SSTP_0000586900.1">
    <property type="protein sequence ID" value="SSTP_0000586900.1"/>
    <property type="gene ID" value="SSTP_0000586900"/>
</dbReference>
<feature type="compositionally biased region" description="Low complexity" evidence="3">
    <location>
        <begin position="1332"/>
        <end position="1350"/>
    </location>
</feature>
<dbReference type="CDD" id="cd04013">
    <property type="entry name" value="C2_SynGAP_like"/>
    <property type="match status" value="1"/>
</dbReference>
<dbReference type="PROSITE" id="PS50018">
    <property type="entry name" value="RAS_GTPASE_ACTIV_2"/>
    <property type="match status" value="1"/>
</dbReference>
<name>A0A913HRD8_STRER</name>
<dbReference type="Pfam" id="PF00168">
    <property type="entry name" value="C2"/>
    <property type="match status" value="1"/>
</dbReference>
<dbReference type="SUPFAM" id="SSF48350">
    <property type="entry name" value="GTPase activation domain, GAP"/>
    <property type="match status" value="1"/>
</dbReference>
<feature type="compositionally biased region" description="Polar residues" evidence="3">
    <location>
        <begin position="1357"/>
        <end position="1374"/>
    </location>
</feature>
<dbReference type="SMART" id="SM00323">
    <property type="entry name" value="RasGAP"/>
    <property type="match status" value="1"/>
</dbReference>
<feature type="domain" description="Ras-GAP" evidence="5">
    <location>
        <begin position="795"/>
        <end position="989"/>
    </location>
</feature>
<feature type="region of interest" description="Disordered" evidence="3">
    <location>
        <begin position="1510"/>
        <end position="1534"/>
    </location>
</feature>
<evidence type="ECO:0000256" key="1">
    <source>
        <dbReference type="ARBA" id="ARBA00022468"/>
    </source>
</evidence>
<feature type="region of interest" description="Disordered" evidence="3">
    <location>
        <begin position="1329"/>
        <end position="1416"/>
    </location>
</feature>
<feature type="domain" description="C2" evidence="4">
    <location>
        <begin position="606"/>
        <end position="724"/>
    </location>
</feature>
<keyword evidence="1" id="KW-0343">GTPase activation</keyword>
<evidence type="ECO:0000259" key="5">
    <source>
        <dbReference type="PROSITE" id="PS50018"/>
    </source>
</evidence>
<dbReference type="InterPro" id="IPR008936">
    <property type="entry name" value="Rho_GTPase_activation_prot"/>
</dbReference>
<dbReference type="InterPro" id="IPR039360">
    <property type="entry name" value="Ras_GTPase"/>
</dbReference>
<evidence type="ECO:0000256" key="3">
    <source>
        <dbReference type="SAM" id="MobiDB-lite"/>
    </source>
</evidence>
<dbReference type="PANTHER" id="PTHR10194:SF60">
    <property type="entry name" value="RAS GTPASE-ACTIVATING PROTEIN RASKOL"/>
    <property type="match status" value="1"/>
</dbReference>
<dbReference type="SMART" id="SM00239">
    <property type="entry name" value="C2"/>
    <property type="match status" value="1"/>
</dbReference>
<dbReference type="Gene3D" id="1.10.506.10">
    <property type="entry name" value="GTPase Activation - p120gap, domain 1"/>
    <property type="match status" value="2"/>
</dbReference>
<dbReference type="Gene3D" id="2.60.40.150">
    <property type="entry name" value="C2 domain"/>
    <property type="match status" value="1"/>
</dbReference>
<reference evidence="6" key="1">
    <citation type="submission" date="2022-10" db="UniProtKB">
        <authorList>
            <consortium name="WormBaseParasite"/>
        </authorList>
    </citation>
    <scope>IDENTIFICATION</scope>
</reference>
<evidence type="ECO:0000256" key="2">
    <source>
        <dbReference type="SAM" id="Coils"/>
    </source>
</evidence>
<dbReference type="InterPro" id="IPR035892">
    <property type="entry name" value="C2_domain_sf"/>
</dbReference>
<protein>
    <submittedName>
        <fullName evidence="6">Ras-GAP domain-containing protein</fullName>
    </submittedName>
</protein>
<dbReference type="PROSITE" id="PS50004">
    <property type="entry name" value="C2"/>
    <property type="match status" value="1"/>
</dbReference>
<evidence type="ECO:0000313" key="6">
    <source>
        <dbReference type="WBParaSite" id="SSTP_0000586900.1"/>
    </source>
</evidence>
<dbReference type="CDD" id="cd05136">
    <property type="entry name" value="RasGAP_DAB2IP"/>
    <property type="match status" value="1"/>
</dbReference>
<dbReference type="SUPFAM" id="SSF49562">
    <property type="entry name" value="C2 domain (Calcium/lipid-binding domain, CaLB)"/>
    <property type="match status" value="1"/>
</dbReference>
<proteinExistence type="predicted"/>
<feature type="coiled-coil region" evidence="2">
    <location>
        <begin position="1459"/>
        <end position="1486"/>
    </location>
</feature>
<evidence type="ECO:0000259" key="4">
    <source>
        <dbReference type="PROSITE" id="PS50004"/>
    </source>
</evidence>
<dbReference type="PANTHER" id="PTHR10194">
    <property type="entry name" value="RAS GTPASE-ACTIVATING PROTEINS"/>
    <property type="match status" value="1"/>
</dbReference>
<dbReference type="InterPro" id="IPR000008">
    <property type="entry name" value="C2_dom"/>
</dbReference>
<sequence length="1534" mass="176593">MPLTRVDKSNSIASFPDMSKSKSIDFLSNGCELTCYDNLFPSFKNLQSNNTERENKAKVIKNANLLNENYYNLTKTPPYYNNYDLGKCTTFTNNFFLPMSNSKYYPNNCKNVELYQQKYSLRNHEMPNYEAKNLNNLSNQFYKNTPTQDKYLQENPNLFFISNNSNKQNDFSHNQSYYSNDSNFFCNQKRNRSKRYISSDDNFLNNSNDLNEIISSSKTKPIFKLPEYNLKTRTDNNKKNIKVNNEDINLILRKSPTNIVQNKLRRTYNNEETFNDYNNVTFSNSLLLTPKSIEKNISPNNIYQDINDSKLNQNVIPKSNIYAFVNDDLIKDKIFDGSKCQKKSNPLVTSNFNNLDNHFYDLWTTIMHRTQSLTNPLHYYSNFSLNIIPEECTIGNDYFETCYEGDELDEKKNSKLTSQKLVENKERCNSTYFTKFKNSFSQSNLALHQNYLEEEKNIPIESLPSITSNKLANFFTKPFRNNPLKRTKSVSKLESEHKLGDRIYWPDTRQSSENLSSTGMYNKYPQKSLYYGNLGTTFDNNQKQKLRNCKSHESLMSFSNTSHMIDLGSTNTQLHPVHPSVLGIANCFKVANTYYACKTPSERAKWIENLRRTMNPRRDQSRRTENALQIWILEAKGIPSKKNYFCEICLDKTLYARTSAKLKSDICFWGEYFDFSMLPNVEDVCINLYKEADPKKKKDRTTLVGYVQIKMDQLLSRHPVEKWYNIKVGSEGFSNKLTSNWVSKSSSEQASIRIKARFQTIDVLPMHVYDHLLYFVKENYLPLCLTLEPILSVKAKEDFANSLVRILHKHRCIKEFLCDLIMSEVNVLDNKHLMFRGNSLATKAMESYMKLVADDYLQETLGDFIKMVLEGNDNCEVDPMKLSNSTPNLLERNRQQLIFLCEAAWSKIIVSLKFFPIELKQVFELLRKRLIASNKSELADNLISSSIFLRYLCPAILSPSLFSLVSEFPNQQVSRNLTLIAKTIQTLANFNKFGGKEHYMEFMNDFVTREWDNMHSFLLKISSNNGMTFDGSLQSTTSAITNLDVLIDTGKELSLLYHYLEEVWNDEIHEKVSMEESNLSQLKEILMEINLSKNRNFDNTSTHTLHTSGSYSPSSDYENGTSISYNQKVEPTHNFPKLRENTFNLENISNKGSPYHNRNLVMNNGHNSITSGIRSKSQHLDFSGTKTSRNSLYNSRDHIDINQGYFEPRQYTIYDDTSNHSIEQKYSNKMAQKPYEKYHIYDEVSHSNKINRPPIEHKDLLLATSSKPLCSYSSSSQGTSELIDSESSDIEVTLHGGINKPVKRQKRKSIADAQIILDGRNHIHNTLSIPFSSGYQSQSQSSPISSNSISPVDLDSPTKNGNILKQYDISNNCMRQRRPSSPLFVHSYSNSTGTTSSNASSAANDSGVGTSTASIQNSSVRNRKNIWHNIQSESLDLLDSENSLHSLTLHDNNKSKSEISNQQIIIENQKREIERLIRENELLRRQMSTNVLSLNSIDLPKDESKKNNTLSTYPLINNSTNDASTSMNKNLSSC</sequence>
<keyword evidence="2" id="KW-0175">Coiled coil</keyword>
<dbReference type="InterPro" id="IPR057606">
    <property type="entry name" value="SynGAP1-like_PH"/>
</dbReference>
<dbReference type="GO" id="GO:0005096">
    <property type="term" value="F:GTPase activator activity"/>
    <property type="evidence" value="ECO:0007669"/>
    <property type="project" value="UniProtKB-KW"/>
</dbReference>
<dbReference type="InterPro" id="IPR023152">
    <property type="entry name" value="RasGAP_CS"/>
</dbReference>
<dbReference type="InterPro" id="IPR001936">
    <property type="entry name" value="RasGAP_dom"/>
</dbReference>
<dbReference type="PROSITE" id="PS00509">
    <property type="entry name" value="RAS_GTPASE_ACTIV_1"/>
    <property type="match status" value="1"/>
</dbReference>
<dbReference type="Pfam" id="PF00616">
    <property type="entry name" value="RasGAP"/>
    <property type="match status" value="1"/>
</dbReference>
<organism evidence="6">
    <name type="scientific">Strongyloides stercoralis</name>
    <name type="common">Threadworm</name>
    <dbReference type="NCBI Taxonomy" id="6248"/>
    <lineage>
        <taxon>Eukaryota</taxon>
        <taxon>Metazoa</taxon>
        <taxon>Ecdysozoa</taxon>
        <taxon>Nematoda</taxon>
        <taxon>Chromadorea</taxon>
        <taxon>Rhabditida</taxon>
        <taxon>Tylenchina</taxon>
        <taxon>Panagrolaimomorpha</taxon>
        <taxon>Strongyloidoidea</taxon>
        <taxon>Strongyloididae</taxon>
        <taxon>Strongyloides</taxon>
    </lineage>
</organism>
<accession>A0A913HRD8</accession>